<dbReference type="Proteomes" id="UP000217289">
    <property type="component" value="Chromosome"/>
</dbReference>
<dbReference type="PRINTS" id="PR00039">
    <property type="entry name" value="HTHLYSR"/>
</dbReference>
<dbReference type="GO" id="GO:0005829">
    <property type="term" value="C:cytosol"/>
    <property type="evidence" value="ECO:0007669"/>
    <property type="project" value="TreeGrafter"/>
</dbReference>
<dbReference type="SUPFAM" id="SSF46785">
    <property type="entry name" value="Winged helix' DNA-binding domain"/>
    <property type="match status" value="1"/>
</dbReference>
<dbReference type="GO" id="GO:0003700">
    <property type="term" value="F:DNA-binding transcription factor activity"/>
    <property type="evidence" value="ECO:0007669"/>
    <property type="project" value="InterPro"/>
</dbReference>
<dbReference type="OrthoDB" id="5338251at2"/>
<dbReference type="CDD" id="cd05466">
    <property type="entry name" value="PBP2_LTTR_substrate"/>
    <property type="match status" value="1"/>
</dbReference>
<keyword evidence="7" id="KW-1185">Reference proteome</keyword>
<dbReference type="FunFam" id="1.10.10.10:FF:000001">
    <property type="entry name" value="LysR family transcriptional regulator"/>
    <property type="match status" value="1"/>
</dbReference>
<dbReference type="KEGG" id="mbd:MEBOL_003382"/>
<keyword evidence="2" id="KW-0805">Transcription regulation</keyword>
<evidence type="ECO:0000256" key="3">
    <source>
        <dbReference type="ARBA" id="ARBA00023125"/>
    </source>
</evidence>
<dbReference type="Gene3D" id="3.40.190.290">
    <property type="match status" value="1"/>
</dbReference>
<dbReference type="EMBL" id="CP022163">
    <property type="protein sequence ID" value="ATB29927.1"/>
    <property type="molecule type" value="Genomic_DNA"/>
</dbReference>
<evidence type="ECO:0000256" key="4">
    <source>
        <dbReference type="ARBA" id="ARBA00023163"/>
    </source>
</evidence>
<accession>A0A250IFI2</accession>
<reference evidence="6 7" key="1">
    <citation type="submission" date="2017-06" db="EMBL/GenBank/DDBJ databases">
        <authorList>
            <person name="Kim H.J."/>
            <person name="Triplett B.A."/>
        </authorList>
    </citation>
    <scope>NUCLEOTIDE SEQUENCE [LARGE SCALE GENOMIC DNA]</scope>
    <source>
        <strain evidence="6 7">DSM 14713</strain>
    </source>
</reference>
<organism evidence="6 7">
    <name type="scientific">Melittangium boletus DSM 14713</name>
    <dbReference type="NCBI Taxonomy" id="1294270"/>
    <lineage>
        <taxon>Bacteria</taxon>
        <taxon>Pseudomonadati</taxon>
        <taxon>Myxococcota</taxon>
        <taxon>Myxococcia</taxon>
        <taxon>Myxococcales</taxon>
        <taxon>Cystobacterineae</taxon>
        <taxon>Archangiaceae</taxon>
        <taxon>Melittangium</taxon>
    </lineage>
</organism>
<sequence length="304" mass="32976">MNTEQLQAFVRVAREGRLTVAARQLGVSQSGLTRQLQALEGELGVRLLVRTPGGAVLTEAGERFLPHARRALDALAVGTAQLGELTTTPGGAVSLGTLRTVSAYLLPELARGFKHRYPEVLLKLSEGMHDALEARVADGELDMCIVSLPLRRVELVEQKLWEEEFVLAVPKGHRLSRLGRPVALTEAVEETWVVMPGMTGTSALEVASETRGIQPRISVEMDSAEGMRRMVEQGLGVALLPALMARDHAARGFEVVSLSKGGPRRQVALVHRGEEYLTAAARALKLFIIDTLRRSGTQSQTGPR</sequence>
<evidence type="ECO:0000256" key="1">
    <source>
        <dbReference type="ARBA" id="ARBA00009437"/>
    </source>
</evidence>
<evidence type="ECO:0000256" key="2">
    <source>
        <dbReference type="ARBA" id="ARBA00023015"/>
    </source>
</evidence>
<gene>
    <name evidence="6" type="ORF">MEBOL_003382</name>
</gene>
<dbReference type="PANTHER" id="PTHR30419">
    <property type="entry name" value="HTH-TYPE TRANSCRIPTIONAL REGULATOR YBHD"/>
    <property type="match status" value="1"/>
</dbReference>
<dbReference type="Gene3D" id="1.10.10.10">
    <property type="entry name" value="Winged helix-like DNA-binding domain superfamily/Winged helix DNA-binding domain"/>
    <property type="match status" value="1"/>
</dbReference>
<name>A0A250IFI2_9BACT</name>
<proteinExistence type="inferred from homology"/>
<evidence type="ECO:0000313" key="6">
    <source>
        <dbReference type="EMBL" id="ATB29927.1"/>
    </source>
</evidence>
<protein>
    <submittedName>
        <fullName evidence="6">LysR family transcriptional regulator</fullName>
    </submittedName>
</protein>
<keyword evidence="3" id="KW-0238">DNA-binding</keyword>
<dbReference type="InterPro" id="IPR005119">
    <property type="entry name" value="LysR_subst-bd"/>
</dbReference>
<evidence type="ECO:0000313" key="7">
    <source>
        <dbReference type="Proteomes" id="UP000217289"/>
    </source>
</evidence>
<dbReference type="SUPFAM" id="SSF53850">
    <property type="entry name" value="Periplasmic binding protein-like II"/>
    <property type="match status" value="1"/>
</dbReference>
<dbReference type="Pfam" id="PF03466">
    <property type="entry name" value="LysR_substrate"/>
    <property type="match status" value="1"/>
</dbReference>
<dbReference type="AlphaFoldDB" id="A0A250IFI2"/>
<keyword evidence="4" id="KW-0804">Transcription</keyword>
<dbReference type="InterPro" id="IPR000847">
    <property type="entry name" value="LysR_HTH_N"/>
</dbReference>
<dbReference type="GO" id="GO:0003677">
    <property type="term" value="F:DNA binding"/>
    <property type="evidence" value="ECO:0007669"/>
    <property type="project" value="UniProtKB-KW"/>
</dbReference>
<dbReference type="InterPro" id="IPR050950">
    <property type="entry name" value="HTH-type_LysR_regulators"/>
</dbReference>
<comment type="similarity">
    <text evidence="1">Belongs to the LysR transcriptional regulatory family.</text>
</comment>
<dbReference type="Pfam" id="PF00126">
    <property type="entry name" value="HTH_1"/>
    <property type="match status" value="1"/>
</dbReference>
<dbReference type="InterPro" id="IPR036390">
    <property type="entry name" value="WH_DNA-bd_sf"/>
</dbReference>
<dbReference type="InterPro" id="IPR036388">
    <property type="entry name" value="WH-like_DNA-bd_sf"/>
</dbReference>
<dbReference type="RefSeq" id="WP_095978436.1">
    <property type="nucleotide sequence ID" value="NZ_CP022163.1"/>
</dbReference>
<evidence type="ECO:0000259" key="5">
    <source>
        <dbReference type="PROSITE" id="PS50931"/>
    </source>
</evidence>
<dbReference type="PROSITE" id="PS50931">
    <property type="entry name" value="HTH_LYSR"/>
    <property type="match status" value="1"/>
</dbReference>
<feature type="domain" description="HTH lysR-type" evidence="5">
    <location>
        <begin position="1"/>
        <end position="58"/>
    </location>
</feature>